<name>A0A2K2HD89_9BACT</name>
<dbReference type="GO" id="GO:0090529">
    <property type="term" value="P:cell septum assembly"/>
    <property type="evidence" value="ECO:0007669"/>
    <property type="project" value="InterPro"/>
</dbReference>
<proteinExistence type="predicted"/>
<feature type="coiled-coil region" evidence="2">
    <location>
        <begin position="4"/>
        <end position="45"/>
    </location>
</feature>
<keyword evidence="3" id="KW-0132">Cell division</keyword>
<dbReference type="Pfam" id="PF06005">
    <property type="entry name" value="ZapB"/>
    <property type="match status" value="1"/>
</dbReference>
<organism evidence="3 4">
    <name type="scientific">Geothermobacter hydrogeniphilus</name>
    <dbReference type="NCBI Taxonomy" id="1969733"/>
    <lineage>
        <taxon>Bacteria</taxon>
        <taxon>Pseudomonadati</taxon>
        <taxon>Thermodesulfobacteriota</taxon>
        <taxon>Desulfuromonadia</taxon>
        <taxon>Desulfuromonadales</taxon>
        <taxon>Geothermobacteraceae</taxon>
        <taxon>Geothermobacter</taxon>
    </lineage>
</organism>
<gene>
    <name evidence="3" type="ORF">C2E25_02765</name>
</gene>
<dbReference type="Gene3D" id="1.20.5.340">
    <property type="match status" value="1"/>
</dbReference>
<accession>A0A2K2HD89</accession>
<dbReference type="EMBL" id="PPFX01000004">
    <property type="protein sequence ID" value="PNU21239.1"/>
    <property type="molecule type" value="Genomic_DNA"/>
</dbReference>
<dbReference type="RefSeq" id="WP_103114272.1">
    <property type="nucleotide sequence ID" value="NZ_PPFX01000004.1"/>
</dbReference>
<evidence type="ECO:0000256" key="2">
    <source>
        <dbReference type="SAM" id="Coils"/>
    </source>
</evidence>
<keyword evidence="3" id="KW-0131">Cell cycle</keyword>
<dbReference type="SUPFAM" id="SSF58022">
    <property type="entry name" value="XRCC4, C-terminal oligomerization domain"/>
    <property type="match status" value="1"/>
</dbReference>
<evidence type="ECO:0000313" key="4">
    <source>
        <dbReference type="Proteomes" id="UP000236340"/>
    </source>
</evidence>
<evidence type="ECO:0000313" key="3">
    <source>
        <dbReference type="EMBL" id="PNU21239.1"/>
    </source>
</evidence>
<dbReference type="GO" id="GO:0005737">
    <property type="term" value="C:cytoplasm"/>
    <property type="evidence" value="ECO:0007669"/>
    <property type="project" value="InterPro"/>
</dbReference>
<dbReference type="Proteomes" id="UP000236340">
    <property type="component" value="Unassembled WGS sequence"/>
</dbReference>
<comment type="caution">
    <text evidence="3">The sequence shown here is derived from an EMBL/GenBank/DDBJ whole genome shotgun (WGS) entry which is preliminary data.</text>
</comment>
<evidence type="ECO:0000256" key="1">
    <source>
        <dbReference type="ARBA" id="ARBA00023054"/>
    </source>
</evidence>
<protein>
    <submittedName>
        <fullName evidence="3">Cell division protein ZapB</fullName>
    </submittedName>
</protein>
<reference evidence="3 4" key="1">
    <citation type="journal article" date="2018" name="Genome Announc.">
        <title>Genome Sequence of Geothermobacter sp. HR-1 Iron Reducer from the Loihi Seamount.</title>
        <authorList>
            <person name="Smith H."/>
            <person name="Abuyen K."/>
            <person name="Tremblay J."/>
            <person name="Savalia P."/>
            <person name="Perez-Rodriguez I."/>
            <person name="Emerson D."/>
            <person name="Tully B."/>
            <person name="Amend J."/>
        </authorList>
    </citation>
    <scope>NUCLEOTIDE SEQUENCE [LARGE SCALE GENOMIC DNA]</scope>
    <source>
        <strain evidence="3 4">HR-1</strain>
    </source>
</reference>
<dbReference type="AlphaFoldDB" id="A0A2K2HD89"/>
<keyword evidence="1 2" id="KW-0175">Coiled coil</keyword>
<dbReference type="GO" id="GO:0043093">
    <property type="term" value="P:FtsZ-dependent cytokinesis"/>
    <property type="evidence" value="ECO:0007669"/>
    <property type="project" value="InterPro"/>
</dbReference>
<sequence>MDLIDLLEQKLDRLLERYHELQSEAEALRAENARLTEDRRQTVAEIDRIVAKLDKV</sequence>
<dbReference type="InterPro" id="IPR009252">
    <property type="entry name" value="Cell_div_ZapB"/>
</dbReference>